<dbReference type="OMA" id="YHIRRNN"/>
<reference evidence="1 2" key="3">
    <citation type="journal article" date="2013" name="Rice">
        <title>Improvement of the Oryza sativa Nipponbare reference genome using next generation sequence and optical map data.</title>
        <authorList>
            <person name="Kawahara Y."/>
            <person name="de la Bastide M."/>
            <person name="Hamilton J.P."/>
            <person name="Kanamori H."/>
            <person name="McCombie W.R."/>
            <person name="Ouyang S."/>
            <person name="Schwartz D.C."/>
            <person name="Tanaka T."/>
            <person name="Wu J."/>
            <person name="Zhou S."/>
            <person name="Childs K.L."/>
            <person name="Davidson R.M."/>
            <person name="Lin H."/>
            <person name="Quesada-Ocampo L."/>
            <person name="Vaillancourt B."/>
            <person name="Sakai H."/>
            <person name="Lee S.S."/>
            <person name="Kim J."/>
            <person name="Numa H."/>
            <person name="Itoh T."/>
            <person name="Buell C.R."/>
            <person name="Matsumoto T."/>
        </authorList>
    </citation>
    <scope>NUCLEOTIDE SEQUENCE [LARGE SCALE GENOMIC DNA]</scope>
    <source>
        <strain evidence="2">cv. Nipponbare</strain>
    </source>
</reference>
<dbReference type="InParanoid" id="A0A0P0VPK9"/>
<accession>A0A0P0VPK9</accession>
<evidence type="ECO:0000313" key="2">
    <source>
        <dbReference type="Proteomes" id="UP000059680"/>
    </source>
</evidence>
<protein>
    <submittedName>
        <fullName evidence="1">Os02g0739650 protein</fullName>
    </submittedName>
</protein>
<dbReference type="Gramene" id="Os02t0739650-00">
    <property type="protein sequence ID" value="Os02t0739650-00"/>
    <property type="gene ID" value="Os02g0739650"/>
</dbReference>
<dbReference type="eggNOG" id="ENOG502R5V1">
    <property type="taxonomic scope" value="Eukaryota"/>
</dbReference>
<proteinExistence type="predicted"/>
<dbReference type="Proteomes" id="UP000059680">
    <property type="component" value="Chromosome 2"/>
</dbReference>
<organism evidence="1 2">
    <name type="scientific">Oryza sativa subsp. japonica</name>
    <name type="common">Rice</name>
    <dbReference type="NCBI Taxonomy" id="39947"/>
    <lineage>
        <taxon>Eukaryota</taxon>
        <taxon>Viridiplantae</taxon>
        <taxon>Streptophyta</taxon>
        <taxon>Embryophyta</taxon>
        <taxon>Tracheophyta</taxon>
        <taxon>Spermatophyta</taxon>
        <taxon>Magnoliopsida</taxon>
        <taxon>Liliopsida</taxon>
        <taxon>Poales</taxon>
        <taxon>Poaceae</taxon>
        <taxon>BOP clade</taxon>
        <taxon>Oryzoideae</taxon>
        <taxon>Oryzeae</taxon>
        <taxon>Oryzinae</taxon>
        <taxon>Oryza</taxon>
        <taxon>Oryza sativa</taxon>
    </lineage>
</organism>
<name>A0A0P0VPK9_ORYSJ</name>
<reference evidence="2" key="1">
    <citation type="journal article" date="2005" name="Nature">
        <title>The map-based sequence of the rice genome.</title>
        <authorList>
            <consortium name="International rice genome sequencing project (IRGSP)"/>
            <person name="Matsumoto T."/>
            <person name="Wu J."/>
            <person name="Kanamori H."/>
            <person name="Katayose Y."/>
            <person name="Fujisawa M."/>
            <person name="Namiki N."/>
            <person name="Mizuno H."/>
            <person name="Yamamoto K."/>
            <person name="Antonio B.A."/>
            <person name="Baba T."/>
            <person name="Sakata K."/>
            <person name="Nagamura Y."/>
            <person name="Aoki H."/>
            <person name="Arikawa K."/>
            <person name="Arita K."/>
            <person name="Bito T."/>
            <person name="Chiden Y."/>
            <person name="Fujitsuka N."/>
            <person name="Fukunaka R."/>
            <person name="Hamada M."/>
            <person name="Harada C."/>
            <person name="Hayashi A."/>
            <person name="Hijishita S."/>
            <person name="Honda M."/>
            <person name="Hosokawa S."/>
            <person name="Ichikawa Y."/>
            <person name="Idonuma A."/>
            <person name="Iijima M."/>
            <person name="Ikeda M."/>
            <person name="Ikeno M."/>
            <person name="Ito K."/>
            <person name="Ito S."/>
            <person name="Ito T."/>
            <person name="Ito Y."/>
            <person name="Ito Y."/>
            <person name="Iwabuchi A."/>
            <person name="Kamiya K."/>
            <person name="Karasawa W."/>
            <person name="Kurita K."/>
            <person name="Katagiri S."/>
            <person name="Kikuta A."/>
            <person name="Kobayashi H."/>
            <person name="Kobayashi N."/>
            <person name="Machita K."/>
            <person name="Maehara T."/>
            <person name="Masukawa M."/>
            <person name="Mizubayashi T."/>
            <person name="Mukai Y."/>
            <person name="Nagasaki H."/>
            <person name="Nagata Y."/>
            <person name="Naito S."/>
            <person name="Nakashima M."/>
            <person name="Nakama Y."/>
            <person name="Nakamichi Y."/>
            <person name="Nakamura M."/>
            <person name="Meguro A."/>
            <person name="Negishi M."/>
            <person name="Ohta I."/>
            <person name="Ohta T."/>
            <person name="Okamoto M."/>
            <person name="Ono N."/>
            <person name="Saji S."/>
            <person name="Sakaguchi M."/>
            <person name="Sakai K."/>
            <person name="Shibata M."/>
            <person name="Shimokawa T."/>
            <person name="Song J."/>
            <person name="Takazaki Y."/>
            <person name="Terasawa K."/>
            <person name="Tsugane M."/>
            <person name="Tsuji K."/>
            <person name="Ueda S."/>
            <person name="Waki K."/>
            <person name="Yamagata H."/>
            <person name="Yamamoto M."/>
            <person name="Yamamoto S."/>
            <person name="Yamane H."/>
            <person name="Yoshiki S."/>
            <person name="Yoshihara R."/>
            <person name="Yukawa K."/>
            <person name="Zhong H."/>
            <person name="Yano M."/>
            <person name="Yuan Q."/>
            <person name="Ouyang S."/>
            <person name="Liu J."/>
            <person name="Jones K.M."/>
            <person name="Gansberger K."/>
            <person name="Moffat K."/>
            <person name="Hill J."/>
            <person name="Bera J."/>
            <person name="Fadrosh D."/>
            <person name="Jin S."/>
            <person name="Johri S."/>
            <person name="Kim M."/>
            <person name="Overton L."/>
            <person name="Reardon M."/>
            <person name="Tsitrin T."/>
            <person name="Vuong H."/>
            <person name="Weaver B."/>
            <person name="Ciecko A."/>
            <person name="Tallon L."/>
            <person name="Jackson J."/>
            <person name="Pai G."/>
            <person name="Aken S.V."/>
            <person name="Utterback T."/>
            <person name="Reidmuller S."/>
            <person name="Feldblyum T."/>
            <person name="Hsiao J."/>
            <person name="Zismann V."/>
            <person name="Iobst S."/>
            <person name="de Vazeille A.R."/>
            <person name="Buell C.R."/>
            <person name="Ying K."/>
            <person name="Li Y."/>
            <person name="Lu T."/>
            <person name="Huang Y."/>
            <person name="Zhao Q."/>
            <person name="Feng Q."/>
            <person name="Zhang L."/>
            <person name="Zhu J."/>
            <person name="Weng Q."/>
            <person name="Mu J."/>
            <person name="Lu Y."/>
            <person name="Fan D."/>
            <person name="Liu Y."/>
            <person name="Guan J."/>
            <person name="Zhang Y."/>
            <person name="Yu S."/>
            <person name="Liu X."/>
            <person name="Zhang Y."/>
            <person name="Hong G."/>
            <person name="Han B."/>
            <person name="Choisne N."/>
            <person name="Demange N."/>
            <person name="Orjeda G."/>
            <person name="Samain S."/>
            <person name="Cattolico L."/>
            <person name="Pelletier E."/>
            <person name="Couloux A."/>
            <person name="Segurens B."/>
            <person name="Wincker P."/>
            <person name="D'Hont A."/>
            <person name="Scarpelli C."/>
            <person name="Weissenbach J."/>
            <person name="Salanoubat M."/>
            <person name="Quetier F."/>
            <person name="Yu Y."/>
            <person name="Kim H.R."/>
            <person name="Rambo T."/>
            <person name="Currie J."/>
            <person name="Collura K."/>
            <person name="Luo M."/>
            <person name="Yang T."/>
            <person name="Ammiraju J.S.S."/>
            <person name="Engler F."/>
            <person name="Soderlund C."/>
            <person name="Wing R.A."/>
            <person name="Palmer L.E."/>
            <person name="de la Bastide M."/>
            <person name="Spiegel L."/>
            <person name="Nascimento L."/>
            <person name="Zutavern T."/>
            <person name="O'Shaughnessy A."/>
            <person name="Dike S."/>
            <person name="Dedhia N."/>
            <person name="Preston R."/>
            <person name="Balija V."/>
            <person name="McCombie W.R."/>
            <person name="Chow T."/>
            <person name="Chen H."/>
            <person name="Chung M."/>
            <person name="Chen C."/>
            <person name="Shaw J."/>
            <person name="Wu H."/>
            <person name="Hsiao K."/>
            <person name="Chao Y."/>
            <person name="Chu M."/>
            <person name="Cheng C."/>
            <person name="Hour A."/>
            <person name="Lee P."/>
            <person name="Lin S."/>
            <person name="Lin Y."/>
            <person name="Liou J."/>
            <person name="Liu S."/>
            <person name="Hsing Y."/>
            <person name="Raghuvanshi S."/>
            <person name="Mohanty A."/>
            <person name="Bharti A.K."/>
            <person name="Gaur A."/>
            <person name="Gupta V."/>
            <person name="Kumar D."/>
            <person name="Ravi V."/>
            <person name="Vij S."/>
            <person name="Kapur A."/>
            <person name="Khurana P."/>
            <person name="Khurana P."/>
            <person name="Khurana J.P."/>
            <person name="Tyagi A.K."/>
            <person name="Gaikwad K."/>
            <person name="Singh A."/>
            <person name="Dalal V."/>
            <person name="Srivastava S."/>
            <person name="Dixit A."/>
            <person name="Pal A.K."/>
            <person name="Ghazi I.A."/>
            <person name="Yadav M."/>
            <person name="Pandit A."/>
            <person name="Bhargava A."/>
            <person name="Sureshbabu K."/>
            <person name="Batra K."/>
            <person name="Sharma T.R."/>
            <person name="Mohapatra T."/>
            <person name="Singh N.K."/>
            <person name="Messing J."/>
            <person name="Nelson A.B."/>
            <person name="Fuks G."/>
            <person name="Kavchok S."/>
            <person name="Keizer G."/>
            <person name="Linton E."/>
            <person name="Llaca V."/>
            <person name="Song R."/>
            <person name="Tanyolac B."/>
            <person name="Young S."/>
            <person name="Ho-Il K."/>
            <person name="Hahn J.H."/>
            <person name="Sangsakoo G."/>
            <person name="Vanavichit A."/>
            <person name="de Mattos Luiz.A.T."/>
            <person name="Zimmer P.D."/>
            <person name="Malone G."/>
            <person name="Dellagostin O."/>
            <person name="de Oliveira A.C."/>
            <person name="Bevan M."/>
            <person name="Bancroft I."/>
            <person name="Minx P."/>
            <person name="Cordum H."/>
            <person name="Wilson R."/>
            <person name="Cheng Z."/>
            <person name="Jin W."/>
            <person name="Jiang J."/>
            <person name="Leong S.A."/>
            <person name="Iwama H."/>
            <person name="Gojobori T."/>
            <person name="Itoh T."/>
            <person name="Niimura Y."/>
            <person name="Fujii Y."/>
            <person name="Habara T."/>
            <person name="Sakai H."/>
            <person name="Sato Y."/>
            <person name="Wilson G."/>
            <person name="Kumar K."/>
            <person name="McCouch S."/>
            <person name="Juretic N."/>
            <person name="Hoen D."/>
            <person name="Wright S."/>
            <person name="Bruskiewich R."/>
            <person name="Bureau T."/>
            <person name="Miyao A."/>
            <person name="Hirochika H."/>
            <person name="Nishikawa T."/>
            <person name="Kadowaki K."/>
            <person name="Sugiura M."/>
            <person name="Burr B."/>
            <person name="Sasaki T."/>
        </authorList>
    </citation>
    <scope>NUCLEOTIDE SEQUENCE [LARGE SCALE GENOMIC DNA]</scope>
    <source>
        <strain evidence="2">cv. Nipponbare</strain>
    </source>
</reference>
<evidence type="ECO:0000313" key="1">
    <source>
        <dbReference type="EMBL" id="BAS80836.1"/>
    </source>
</evidence>
<dbReference type="EMBL" id="AP014958">
    <property type="protein sequence ID" value="BAS80836.1"/>
    <property type="molecule type" value="Genomic_DNA"/>
</dbReference>
<dbReference type="PaxDb" id="39947-A0A0P0VPK9"/>
<reference evidence="1 2" key="2">
    <citation type="journal article" date="2013" name="Plant Cell Physiol.">
        <title>Rice Annotation Project Database (RAP-DB): an integrative and interactive database for rice genomics.</title>
        <authorList>
            <person name="Sakai H."/>
            <person name="Lee S.S."/>
            <person name="Tanaka T."/>
            <person name="Numa H."/>
            <person name="Kim J."/>
            <person name="Kawahara Y."/>
            <person name="Wakimoto H."/>
            <person name="Yang C.C."/>
            <person name="Iwamoto M."/>
            <person name="Abe T."/>
            <person name="Yamada Y."/>
            <person name="Muto A."/>
            <person name="Inokuchi H."/>
            <person name="Ikemura T."/>
            <person name="Matsumoto T."/>
            <person name="Sasaki T."/>
            <person name="Itoh T."/>
        </authorList>
    </citation>
    <scope>NUCLEOTIDE SEQUENCE [LARGE SCALE GENOMIC DNA]</scope>
    <source>
        <strain evidence="2">cv. Nipponbare</strain>
    </source>
</reference>
<dbReference type="AlphaFoldDB" id="A0A0P0VPK9"/>
<gene>
    <name evidence="1" type="ordered locus">Os02g0739650</name>
    <name evidence="1" type="ORF">OSNPB_020739650</name>
</gene>
<sequence length="85" mass="9908">MNCRKGKEAKTNMVRFFLTHLYTGSFLQQRMAEMPEDFFTNAYFSRLSYHIRRNNAAIFSLSAYGRVALNSFLSAPNDCKIKQNK</sequence>
<keyword evidence="2" id="KW-1185">Reference proteome</keyword>